<accession>A0A1S1K3W7</accession>
<dbReference type="SUPFAM" id="SSF159245">
    <property type="entry name" value="AttH-like"/>
    <property type="match status" value="1"/>
</dbReference>
<reference evidence="1 2" key="1">
    <citation type="submission" date="2016-10" db="EMBL/GenBank/DDBJ databases">
        <title>Evaluation of Human, Animal and Environmental Mycobacterium chelonae Isolates by Core Genome Phylogenomic Analysis, Targeted Gene Comparison, and Anti-microbial Susceptibility Patterns: A Tale of Mistaken Identities.</title>
        <authorList>
            <person name="Fogelson S.B."/>
            <person name="Camus A.C."/>
            <person name="Lorenz W."/>
            <person name="Vasireddy R."/>
            <person name="Vasireddy S."/>
            <person name="Smith T."/>
            <person name="Brown-Elliott B.A."/>
            <person name="Wallace R.J.Jr."/>
            <person name="Hasan N.A."/>
            <person name="Reischl U."/>
            <person name="Sanchez S."/>
        </authorList>
    </citation>
    <scope>NUCLEOTIDE SEQUENCE [LARGE SCALE GENOMIC DNA]</scope>
    <source>
        <strain evidence="1 2">24999</strain>
    </source>
</reference>
<comment type="caution">
    <text evidence="1">The sequence shown here is derived from an EMBL/GenBank/DDBJ whole genome shotgun (WGS) entry which is preliminary data.</text>
</comment>
<sequence length="332" mass="36547">MTAVDAVTWPHRELVALYRRTGADVPYGDPLPSHGTEMEGWFWRLTDPVSGRVVVALCSCNQHPDGDWSTAAIALEPGAAVRSAAISGAVADRREFAVRADHDTGVLDADRTGLRLTIDDCAVDLRVDNTEPWPKVFGGGGVFSSVPFLNQYWHPYCLGGRASGTVRGAGVDWQFDDARLYCERNWGAGFPQRWWWGEAHDFGDDDDVCVAFSGGLLELGPLSREVTAVVVRLGSRVLRITPPALVTHSFDRDSWHWQITARTLQFVVELDGRGISGPPHVLPVPIPSERRNVDTDYEYLAGTLHCRVREWGRVIFEGTSELAGLEVGSRPA</sequence>
<organism evidence="1 2">
    <name type="scientific">Mycobacterium syngnathidarum</name>
    <dbReference type="NCBI Taxonomy" id="1908205"/>
    <lineage>
        <taxon>Bacteria</taxon>
        <taxon>Bacillati</taxon>
        <taxon>Actinomycetota</taxon>
        <taxon>Actinomycetes</taxon>
        <taxon>Mycobacteriales</taxon>
        <taxon>Mycobacteriaceae</taxon>
        <taxon>Mycobacterium</taxon>
    </lineage>
</organism>
<gene>
    <name evidence="1" type="ORF">BKG61_09090</name>
</gene>
<dbReference type="STRING" id="1908205.BKG60_28795"/>
<dbReference type="PANTHER" id="PTHR35309:SF4">
    <property type="entry name" value="TOCOPHEROL CYCLASE"/>
    <property type="match status" value="1"/>
</dbReference>
<dbReference type="Proteomes" id="UP000179636">
    <property type="component" value="Unassembled WGS sequence"/>
</dbReference>
<dbReference type="Pfam" id="PF14249">
    <property type="entry name" value="Tocopherol_cycl"/>
    <property type="match status" value="1"/>
</dbReference>
<dbReference type="GO" id="GO:0009976">
    <property type="term" value="F:tocopherol cyclase activity"/>
    <property type="evidence" value="ECO:0007669"/>
    <property type="project" value="InterPro"/>
</dbReference>
<proteinExistence type="predicted"/>
<dbReference type="EMBL" id="MLHV01000006">
    <property type="protein sequence ID" value="OHU01698.1"/>
    <property type="molecule type" value="Genomic_DNA"/>
</dbReference>
<evidence type="ECO:0008006" key="3">
    <source>
        <dbReference type="Google" id="ProtNLM"/>
    </source>
</evidence>
<keyword evidence="2" id="KW-1185">Reference proteome</keyword>
<evidence type="ECO:0000313" key="2">
    <source>
        <dbReference type="Proteomes" id="UP000179636"/>
    </source>
</evidence>
<dbReference type="OrthoDB" id="9772627at2"/>
<name>A0A1Q9W2R4_9MYCO</name>
<dbReference type="PANTHER" id="PTHR35309">
    <property type="match status" value="1"/>
</dbReference>
<protein>
    <recommendedName>
        <fullName evidence="3">Tocopherol cyclase</fullName>
    </recommendedName>
</protein>
<accession>A0A1Q9W2R4</accession>
<dbReference type="RefSeq" id="WP_070944529.1">
    <property type="nucleotide sequence ID" value="NZ_MLCL01000091.1"/>
</dbReference>
<dbReference type="AlphaFoldDB" id="A0A1Q9W2R4"/>
<dbReference type="InterPro" id="IPR025893">
    <property type="entry name" value="Tocopherol_cyclase"/>
</dbReference>
<evidence type="ECO:0000313" key="1">
    <source>
        <dbReference type="EMBL" id="OHU01698.1"/>
    </source>
</evidence>